<accession>A0A199UDU2</accession>
<dbReference type="Proteomes" id="UP000092600">
    <property type="component" value="Unassembled WGS sequence"/>
</dbReference>
<comment type="caution">
    <text evidence="1">The sequence shown here is derived from an EMBL/GenBank/DDBJ whole genome shotgun (WGS) entry which is preliminary data.</text>
</comment>
<evidence type="ECO:0000313" key="2">
    <source>
        <dbReference type="Proteomes" id="UP000092600"/>
    </source>
</evidence>
<reference evidence="1 2" key="1">
    <citation type="journal article" date="2016" name="DNA Res.">
        <title>The draft genome of MD-2 pineapple using hybrid error correction of long reads.</title>
        <authorList>
            <person name="Redwan R.M."/>
            <person name="Saidin A."/>
            <person name="Kumar S.V."/>
        </authorList>
    </citation>
    <scope>NUCLEOTIDE SEQUENCE [LARGE SCALE GENOMIC DNA]</scope>
    <source>
        <strain evidence="2">cv. MD2</strain>
        <tissue evidence="1">Leaf</tissue>
    </source>
</reference>
<dbReference type="AlphaFoldDB" id="A0A199UDU2"/>
<protein>
    <submittedName>
        <fullName evidence="1">Uncharacterized protein</fullName>
    </submittedName>
</protein>
<evidence type="ECO:0000313" key="1">
    <source>
        <dbReference type="EMBL" id="OAY62715.1"/>
    </source>
</evidence>
<name>A0A199UDU2_ANACO</name>
<sequence>MVKIQIHLRQVRIIDAQRCESEPIARITLPQRVPYVVLAESDGRRQALAGDNKNRDYRRGLQKLRL</sequence>
<organism evidence="1 2">
    <name type="scientific">Ananas comosus</name>
    <name type="common">Pineapple</name>
    <name type="synonym">Ananas ananas</name>
    <dbReference type="NCBI Taxonomy" id="4615"/>
    <lineage>
        <taxon>Eukaryota</taxon>
        <taxon>Viridiplantae</taxon>
        <taxon>Streptophyta</taxon>
        <taxon>Embryophyta</taxon>
        <taxon>Tracheophyta</taxon>
        <taxon>Spermatophyta</taxon>
        <taxon>Magnoliopsida</taxon>
        <taxon>Liliopsida</taxon>
        <taxon>Poales</taxon>
        <taxon>Bromeliaceae</taxon>
        <taxon>Bromelioideae</taxon>
        <taxon>Ananas</taxon>
    </lineage>
</organism>
<dbReference type="EMBL" id="LSRQ01008436">
    <property type="protein sequence ID" value="OAY62715.1"/>
    <property type="molecule type" value="Genomic_DNA"/>
</dbReference>
<gene>
    <name evidence="1" type="ORF">ACMD2_12217</name>
</gene>
<proteinExistence type="predicted"/>